<evidence type="ECO:0000256" key="15">
    <source>
        <dbReference type="ARBA" id="ARBA00034249"/>
    </source>
</evidence>
<evidence type="ECO:0000313" key="23">
    <source>
        <dbReference type="RefSeq" id="XP_032813850.1"/>
    </source>
</evidence>
<evidence type="ECO:0000256" key="9">
    <source>
        <dbReference type="ARBA" id="ARBA00022968"/>
    </source>
</evidence>
<evidence type="ECO:0000256" key="3">
    <source>
        <dbReference type="ARBA" id="ARBA00004922"/>
    </source>
</evidence>
<evidence type="ECO:0000256" key="5">
    <source>
        <dbReference type="ARBA" id="ARBA00022525"/>
    </source>
</evidence>
<keyword evidence="9" id="KW-0735">Signal-anchor</keyword>
<evidence type="ECO:0000256" key="1">
    <source>
        <dbReference type="ARBA" id="ARBA00004447"/>
    </source>
</evidence>
<dbReference type="Gene3D" id="3.90.1480.20">
    <property type="entry name" value="Glycosyl transferase family 29"/>
    <property type="match status" value="1"/>
</dbReference>
<keyword evidence="8" id="KW-0812">Transmembrane</keyword>
<evidence type="ECO:0000256" key="12">
    <source>
        <dbReference type="ARBA" id="ARBA00023136"/>
    </source>
</evidence>
<dbReference type="EC" id="2.4.3.1" evidence="16"/>
<evidence type="ECO:0000313" key="22">
    <source>
        <dbReference type="Proteomes" id="UP001318040"/>
    </source>
</evidence>
<keyword evidence="5" id="KW-0964">Secreted</keyword>
<organism evidence="22 23">
    <name type="scientific">Petromyzon marinus</name>
    <name type="common">Sea lamprey</name>
    <dbReference type="NCBI Taxonomy" id="7757"/>
    <lineage>
        <taxon>Eukaryota</taxon>
        <taxon>Metazoa</taxon>
        <taxon>Chordata</taxon>
        <taxon>Craniata</taxon>
        <taxon>Vertebrata</taxon>
        <taxon>Cyclostomata</taxon>
        <taxon>Hyperoartia</taxon>
        <taxon>Petromyzontiformes</taxon>
        <taxon>Petromyzontidae</taxon>
        <taxon>Petromyzon</taxon>
    </lineage>
</organism>
<sequence>MLTRALARPRVICLRQCLFPISSQMRIGVFVFGVATSLVTHRASHTLAQTFTMSGRYYTALCLLQTCHVLFHLVQLPDARPPPLPPPALHRHQPGRVADILVPESNPARGAPRLEREDPPAYRAMVRAWEEWRAMMETAEERGEERREGGKSGGDWGRCPVPPRQQQLCALRHLAGDSGTELLDAESPLPWPGALPARSLARSLEAEGRGWRRCAVVTNSASLLAAEMGAEIDSHDAVLRFNTAPTTGYERHVGSKTTVRLINSMVVTRKKFNFHTDPLYKDVILVLWDTPPPNCDVSLWYRNRNAPFFDAYVAHRRQRPRQHFYLLHPRFVRGAWGLVQENLGRCHGRQTPTSSGFLGVMLMMSLCEEVDVYDYIPPQGRASRRCHYFEPGDDPACSMGGRHPITSEKLFALRLSAHAAERAFSSGRLHLPGLNKLTCPH</sequence>
<feature type="region of interest" description="Disordered" evidence="21">
    <location>
        <begin position="140"/>
        <end position="160"/>
    </location>
</feature>
<evidence type="ECO:0000256" key="13">
    <source>
        <dbReference type="ARBA" id="ARBA00023157"/>
    </source>
</evidence>
<evidence type="ECO:0000256" key="2">
    <source>
        <dbReference type="ARBA" id="ARBA00004613"/>
    </source>
</evidence>
<dbReference type="GO" id="GO:0003835">
    <property type="term" value="F:beta-galactoside alpha-2,6-sialyltransferase activity"/>
    <property type="evidence" value="ECO:0007669"/>
    <property type="project" value="UniProtKB-EC"/>
</dbReference>
<comment type="catalytic activity">
    <reaction evidence="15">
        <text>a beta-D-galactoside + CMP-N-acetyl-beta-neuraminate = an N-acetyl-alpha-neuraminyl-(2-&gt;6)-beta-D-galactosyl derivative + CMP + H(+)</text>
        <dbReference type="Rhea" id="RHEA:52104"/>
        <dbReference type="ChEBI" id="CHEBI:15378"/>
        <dbReference type="ChEBI" id="CHEBI:28034"/>
        <dbReference type="ChEBI" id="CHEBI:57812"/>
        <dbReference type="ChEBI" id="CHEBI:60377"/>
        <dbReference type="ChEBI" id="CHEBI:136398"/>
        <dbReference type="EC" id="2.4.3.1"/>
    </reaction>
</comment>
<dbReference type="InterPro" id="IPR038578">
    <property type="entry name" value="GT29-like_sf"/>
</dbReference>
<dbReference type="PANTHER" id="PTHR46059">
    <property type="entry name" value="BETA-GALACTOSIDE ALPHA-2,6-SIALYLTRANSFERASE"/>
    <property type="match status" value="1"/>
</dbReference>
<evidence type="ECO:0000256" key="10">
    <source>
        <dbReference type="ARBA" id="ARBA00022989"/>
    </source>
</evidence>
<keyword evidence="12" id="KW-0472">Membrane</keyword>
<dbReference type="PANTHER" id="PTHR46059:SF1">
    <property type="entry name" value="BETA-GALACTOSIDE ALPHA-2,6-SIALYLTRANSFERASE"/>
    <property type="match status" value="1"/>
</dbReference>
<evidence type="ECO:0000256" key="16">
    <source>
        <dbReference type="ARBA" id="ARBA00034329"/>
    </source>
</evidence>
<keyword evidence="22" id="KW-1185">Reference proteome</keyword>
<gene>
    <name evidence="23" type="primary">LOC116944380</name>
</gene>
<evidence type="ECO:0000256" key="8">
    <source>
        <dbReference type="ARBA" id="ARBA00022692"/>
    </source>
</evidence>
<evidence type="ECO:0000256" key="6">
    <source>
        <dbReference type="ARBA" id="ARBA00022676"/>
    </source>
</evidence>
<dbReference type="RefSeq" id="XP_032813850.1">
    <property type="nucleotide sequence ID" value="XM_032957959.1"/>
</dbReference>
<evidence type="ECO:0000256" key="11">
    <source>
        <dbReference type="ARBA" id="ARBA00023034"/>
    </source>
</evidence>
<protein>
    <recommendedName>
        <fullName evidence="17">Beta-galactoside alpha-2,6-sialyltransferase 1</fullName>
        <ecNumber evidence="16">2.4.3.1</ecNumber>
    </recommendedName>
    <alternativeName>
        <fullName evidence="20">CMP-N-acetylneuraminate-beta-galactosamide-alpha-2,6-sialyltransferase 1</fullName>
    </alternativeName>
    <alternativeName>
        <fullName evidence="19">ST6Gal I</fullName>
    </alternativeName>
    <alternativeName>
        <fullName evidence="18">Sialyltransferase 1</fullName>
    </alternativeName>
</protein>
<evidence type="ECO:0000256" key="17">
    <source>
        <dbReference type="ARBA" id="ARBA00069321"/>
    </source>
</evidence>
<keyword evidence="13" id="KW-1015">Disulfide bond</keyword>
<dbReference type="FunFam" id="3.90.1480.20:FF:000012">
    <property type="entry name" value="ST6 beta-galactoside alpha-2,6-sialyltransferase 1"/>
    <property type="match status" value="1"/>
</dbReference>
<feature type="compositionally biased region" description="Basic and acidic residues" evidence="21">
    <location>
        <begin position="140"/>
        <end position="150"/>
    </location>
</feature>
<dbReference type="AlphaFoldDB" id="A0AAJ7T9R7"/>
<reference evidence="23" key="1">
    <citation type="submission" date="2025-08" db="UniProtKB">
        <authorList>
            <consortium name="RefSeq"/>
        </authorList>
    </citation>
    <scope>IDENTIFICATION</scope>
    <source>
        <tissue evidence="23">Sperm</tissue>
    </source>
</reference>
<evidence type="ECO:0000256" key="7">
    <source>
        <dbReference type="ARBA" id="ARBA00022679"/>
    </source>
</evidence>
<keyword evidence="14" id="KW-0325">Glycoprotein</keyword>
<dbReference type="Pfam" id="PF00777">
    <property type="entry name" value="Glyco_transf_29"/>
    <property type="match status" value="1"/>
</dbReference>
<name>A0AAJ7T9R7_PETMA</name>
<keyword evidence="7" id="KW-0808">Transferase</keyword>
<evidence type="ECO:0000256" key="21">
    <source>
        <dbReference type="SAM" id="MobiDB-lite"/>
    </source>
</evidence>
<evidence type="ECO:0000256" key="14">
    <source>
        <dbReference type="ARBA" id="ARBA00023180"/>
    </source>
</evidence>
<proteinExistence type="inferred from homology"/>
<comment type="subcellular location">
    <subcellularLocation>
        <location evidence="1">Golgi apparatus</location>
        <location evidence="1">Golgi stack membrane</location>
        <topology evidence="1">Single-pass type II membrane protein</topology>
    </subcellularLocation>
    <subcellularLocation>
        <location evidence="2">Secreted</location>
    </subcellularLocation>
</comment>
<evidence type="ECO:0000256" key="4">
    <source>
        <dbReference type="ARBA" id="ARBA00006003"/>
    </source>
</evidence>
<dbReference type="GO" id="GO:0005576">
    <property type="term" value="C:extracellular region"/>
    <property type="evidence" value="ECO:0007669"/>
    <property type="project" value="UniProtKB-SubCell"/>
</dbReference>
<comment type="pathway">
    <text evidence="3">Protein modification; protein glycosylation.</text>
</comment>
<dbReference type="GeneID" id="116944380"/>
<evidence type="ECO:0000256" key="18">
    <source>
        <dbReference type="ARBA" id="ARBA00076526"/>
    </source>
</evidence>
<evidence type="ECO:0000256" key="19">
    <source>
        <dbReference type="ARBA" id="ARBA00076676"/>
    </source>
</evidence>
<accession>A0AAJ7T9R7</accession>
<keyword evidence="11" id="KW-0333">Golgi apparatus</keyword>
<dbReference type="Proteomes" id="UP001318040">
    <property type="component" value="Chromosome 21"/>
</dbReference>
<keyword evidence="10" id="KW-1133">Transmembrane helix</keyword>
<evidence type="ECO:0000256" key="20">
    <source>
        <dbReference type="ARBA" id="ARBA00080062"/>
    </source>
</evidence>
<dbReference type="KEGG" id="pmrn:116944380"/>
<dbReference type="InterPro" id="IPR001675">
    <property type="entry name" value="Glyco_trans_29"/>
</dbReference>
<dbReference type="GO" id="GO:0032580">
    <property type="term" value="C:Golgi cisterna membrane"/>
    <property type="evidence" value="ECO:0007669"/>
    <property type="project" value="UniProtKB-SubCell"/>
</dbReference>
<keyword evidence="6" id="KW-0328">Glycosyltransferase</keyword>
<dbReference type="GO" id="GO:0097503">
    <property type="term" value="P:sialylation"/>
    <property type="evidence" value="ECO:0007669"/>
    <property type="project" value="TreeGrafter"/>
</dbReference>
<comment type="similarity">
    <text evidence="4">Belongs to the glycosyltransferase 29 family.</text>
</comment>